<comment type="caution">
    <text evidence="2">The sequence shown here is derived from an EMBL/GenBank/DDBJ whole genome shotgun (WGS) entry which is preliminary data.</text>
</comment>
<proteinExistence type="predicted"/>
<dbReference type="OrthoDB" id="7417618at2759"/>
<protein>
    <submittedName>
        <fullName evidence="2">Unc-13-like C</fullName>
    </submittedName>
</protein>
<accession>A0A7D9LV03</accession>
<dbReference type="Gene3D" id="3.30.70.1820">
    <property type="entry name" value="L1 transposable element, RRM domain"/>
    <property type="match status" value="1"/>
</dbReference>
<feature type="region of interest" description="Disordered" evidence="1">
    <location>
        <begin position="1"/>
        <end position="25"/>
    </location>
</feature>
<dbReference type="InterPro" id="IPR004244">
    <property type="entry name" value="Transposase_22"/>
</dbReference>
<evidence type="ECO:0000256" key="1">
    <source>
        <dbReference type="SAM" id="MobiDB-lite"/>
    </source>
</evidence>
<sequence>MATERHAAKRSAQNLNNSNISMPNKAVKTKIQKLKNEKNDVEESNNEKEIELKDIYEMMQSMMTRLNKLDSIESRVMTFEEELRDMRASIEYAHGDIKELKDESEARKKSENLAKQKLEKLEKENELLSKSIVDLKARSMRDNLIFYNLPETKEENTTDIIHNLLEEKLGVENVRRDIKIDRSHRLGKPRSGESKPQPIVARFNYFQDREQILKNAKKLKGSNLGIGEQFPEEIVKIRKELYPELKRAKDAGKKAKLVRDKLIIEGKIFHK</sequence>
<dbReference type="EMBL" id="CACRXK020022632">
    <property type="protein sequence ID" value="CAB4037004.1"/>
    <property type="molecule type" value="Genomic_DNA"/>
</dbReference>
<dbReference type="PANTHER" id="PTHR11505">
    <property type="entry name" value="L1 TRANSPOSABLE ELEMENT-RELATED"/>
    <property type="match status" value="1"/>
</dbReference>
<gene>
    <name evidence="2" type="ORF">PACLA_8A077465</name>
</gene>
<feature type="compositionally biased region" description="Polar residues" evidence="1">
    <location>
        <begin position="11"/>
        <end position="22"/>
    </location>
</feature>
<organism evidence="2 3">
    <name type="scientific">Paramuricea clavata</name>
    <name type="common">Red gorgonian</name>
    <name type="synonym">Violescent sea-whip</name>
    <dbReference type="NCBI Taxonomy" id="317549"/>
    <lineage>
        <taxon>Eukaryota</taxon>
        <taxon>Metazoa</taxon>
        <taxon>Cnidaria</taxon>
        <taxon>Anthozoa</taxon>
        <taxon>Octocorallia</taxon>
        <taxon>Malacalcyonacea</taxon>
        <taxon>Plexauridae</taxon>
        <taxon>Paramuricea</taxon>
    </lineage>
</organism>
<evidence type="ECO:0000313" key="2">
    <source>
        <dbReference type="EMBL" id="CAB4037004.1"/>
    </source>
</evidence>
<keyword evidence="3" id="KW-1185">Reference proteome</keyword>
<evidence type="ECO:0000313" key="3">
    <source>
        <dbReference type="Proteomes" id="UP001152795"/>
    </source>
</evidence>
<dbReference type="Proteomes" id="UP001152795">
    <property type="component" value="Unassembled WGS sequence"/>
</dbReference>
<name>A0A7D9LV03_PARCT</name>
<dbReference type="AlphaFoldDB" id="A0A7D9LV03"/>
<reference evidence="2" key="1">
    <citation type="submission" date="2020-04" db="EMBL/GenBank/DDBJ databases">
        <authorList>
            <person name="Alioto T."/>
            <person name="Alioto T."/>
            <person name="Gomez Garrido J."/>
        </authorList>
    </citation>
    <scope>NUCLEOTIDE SEQUENCE</scope>
    <source>
        <strain evidence="2">A484AB</strain>
    </source>
</reference>